<geneLocation type="chloroplast" evidence="10"/>
<evidence type="ECO:0000256" key="5">
    <source>
        <dbReference type="ARBA" id="ARBA00022694"/>
    </source>
</evidence>
<accession>Q7YL85</accession>
<comment type="subcellular location">
    <subcellularLocation>
        <location evidence="1">Plastid</location>
    </subcellularLocation>
</comment>
<gene>
    <name evidence="10" type="primary">matK</name>
</gene>
<name>Q7YL85_9APIA</name>
<evidence type="ECO:0000256" key="3">
    <source>
        <dbReference type="ARBA" id="ARBA00022640"/>
    </source>
</evidence>
<dbReference type="InterPro" id="IPR024942">
    <property type="entry name" value="Maturase_MatK_N"/>
</dbReference>
<feature type="non-terminal residue" evidence="10">
    <location>
        <position position="1"/>
    </location>
</feature>
<keyword evidence="7 10" id="KW-0150">Chloroplast</keyword>
<evidence type="ECO:0000256" key="2">
    <source>
        <dbReference type="ARBA" id="ARBA00006621"/>
    </source>
</evidence>
<dbReference type="InterPro" id="IPR024937">
    <property type="entry name" value="Domain_X"/>
</dbReference>
<dbReference type="PANTHER" id="PTHR34811">
    <property type="entry name" value="MATURASE K"/>
    <property type="match status" value="1"/>
</dbReference>
<keyword evidence="6" id="KW-0694">RNA-binding</keyword>
<dbReference type="Pfam" id="PF01824">
    <property type="entry name" value="MatK_N"/>
    <property type="match status" value="1"/>
</dbReference>
<evidence type="ECO:0000259" key="8">
    <source>
        <dbReference type="Pfam" id="PF01348"/>
    </source>
</evidence>
<dbReference type="GO" id="GO:0008033">
    <property type="term" value="P:tRNA processing"/>
    <property type="evidence" value="ECO:0007669"/>
    <property type="project" value="UniProtKB-KW"/>
</dbReference>
<keyword evidence="3 7" id="KW-0934">Plastid</keyword>
<organism evidence="10">
    <name type="scientific">Pennantia cunninghamii</name>
    <dbReference type="NCBI Taxonomy" id="159372"/>
    <lineage>
        <taxon>Eukaryota</taxon>
        <taxon>Viridiplantae</taxon>
        <taxon>Streptophyta</taxon>
        <taxon>Embryophyta</taxon>
        <taxon>Tracheophyta</taxon>
        <taxon>Spermatophyta</taxon>
        <taxon>Magnoliopsida</taxon>
        <taxon>eudicotyledons</taxon>
        <taxon>Gunneridae</taxon>
        <taxon>Pentapetalae</taxon>
        <taxon>asterids</taxon>
        <taxon>campanulids</taxon>
        <taxon>Apiales</taxon>
        <taxon>Pennantiaceae</taxon>
        <taxon>Pennantia</taxon>
    </lineage>
</organism>
<keyword evidence="5" id="KW-0819">tRNA processing</keyword>
<dbReference type="GO" id="GO:0006397">
    <property type="term" value="P:mRNA processing"/>
    <property type="evidence" value="ECO:0007669"/>
    <property type="project" value="UniProtKB-KW"/>
</dbReference>
<sequence>SHYVSFDNSPNPLPLIQLKFKMEEFQRYLELDRSQQHYFLYPLIFQEYIYALAHDHGLNRSILLVNAGYDNKSSLLIVKRLIARMYQQNHLILSANHSNQNTFWGRNKNLYSQMISEGFAVIVEIPFSLRLISISSLERKGIVKSHNLRSIHSIFPFLEDTFSHLNSVLEILIPYPVHLEIVVQTLRYWVKDASSLHLLRFFLHEYRNWNSLITPKKASSSFSKRSQRLFFFLYNSHVCEYESIFVFLRNQSSHLRSTSSGALLERIYFYGKIEHLVEVFAKAFQANLWLFKDSFMHYVRYQGKSILASKGTSLLMKKWTYYFVNCWQCHFYLWSQPGRVSINQLSNHSLDLLGYLSSVRLNPSMVRSQMLENTFLIDNAIKKFDTIVPIIPLIGSLAKAKFCNVLGQPISKAVWADLSDSDIIDRFGRICRKFSHYHSGSSQKKSLYRIKYILRLSCARTLARKHKSTVRAFLKRLGSELLEEFFTAEEQVLSLTFPGASSISQRLYRRRIWYLDIICINDLANHE</sequence>
<keyword evidence="4" id="KW-0507">mRNA processing</keyword>
<reference evidence="10" key="1">
    <citation type="submission" date="2002-07" db="EMBL/GenBank/DDBJ databases">
        <title>Early evolution in Apiales and the new family Pennantiaceae.</title>
        <authorList>
            <person name="Karehed J."/>
        </authorList>
    </citation>
    <scope>NUCLEOTIDE SEQUENCE</scope>
</reference>
<proteinExistence type="inferred from homology"/>
<evidence type="ECO:0000256" key="4">
    <source>
        <dbReference type="ARBA" id="ARBA00022664"/>
    </source>
</evidence>
<dbReference type="GO" id="GO:0003723">
    <property type="term" value="F:RNA binding"/>
    <property type="evidence" value="ECO:0007669"/>
    <property type="project" value="UniProtKB-KW"/>
</dbReference>
<evidence type="ECO:0000259" key="9">
    <source>
        <dbReference type="Pfam" id="PF01824"/>
    </source>
</evidence>
<dbReference type="InterPro" id="IPR002866">
    <property type="entry name" value="Maturase_MatK"/>
</dbReference>
<evidence type="ECO:0000256" key="6">
    <source>
        <dbReference type="ARBA" id="ARBA00022884"/>
    </source>
</evidence>
<evidence type="ECO:0000256" key="1">
    <source>
        <dbReference type="ARBA" id="ARBA00004474"/>
    </source>
</evidence>
<protein>
    <submittedName>
        <fullName evidence="10">Maturase</fullName>
    </submittedName>
</protein>
<evidence type="ECO:0000313" key="10">
    <source>
        <dbReference type="EMBL" id="CAD39206.1"/>
    </source>
</evidence>
<dbReference type="Pfam" id="PF01348">
    <property type="entry name" value="Intron_maturas2"/>
    <property type="match status" value="1"/>
</dbReference>
<evidence type="ECO:0000256" key="7">
    <source>
        <dbReference type="RuleBase" id="RU004226"/>
    </source>
</evidence>
<dbReference type="GO" id="GO:0009507">
    <property type="term" value="C:chloroplast"/>
    <property type="evidence" value="ECO:0007669"/>
    <property type="project" value="InterPro"/>
</dbReference>
<feature type="domain" description="Maturase MatK N-terminal" evidence="9">
    <location>
        <begin position="22"/>
        <end position="354"/>
    </location>
</feature>
<dbReference type="EMBL" id="AJ494845">
    <property type="protein sequence ID" value="CAD39206.1"/>
    <property type="molecule type" value="Genomic_DNA"/>
</dbReference>
<dbReference type="PANTHER" id="PTHR34811:SF1">
    <property type="entry name" value="MATURASE K"/>
    <property type="match status" value="1"/>
</dbReference>
<feature type="domain" description="Domain X" evidence="8">
    <location>
        <begin position="382"/>
        <end position="493"/>
    </location>
</feature>
<comment type="similarity">
    <text evidence="2">Belongs to the intron maturase 2 family. MatK subfamily.</text>
</comment>
<dbReference type="HAMAP" id="MF_01390">
    <property type="entry name" value="MatK"/>
    <property type="match status" value="1"/>
</dbReference>
<dbReference type="AlphaFoldDB" id="Q7YL85"/>
<comment type="function">
    <text evidence="7">Usually encoded in the trnK tRNA gene intron. Probably assists in splicing its own and other chloroplast group II introns.</text>
</comment>